<name>A0A484GV17_SOUCH</name>
<organism evidence="1 2">
    <name type="scientific">Sousa chinensis</name>
    <name type="common">Indo-pacific humpbacked dolphin</name>
    <name type="synonym">Steno chinensis</name>
    <dbReference type="NCBI Taxonomy" id="103600"/>
    <lineage>
        <taxon>Eukaryota</taxon>
        <taxon>Metazoa</taxon>
        <taxon>Chordata</taxon>
        <taxon>Craniata</taxon>
        <taxon>Vertebrata</taxon>
        <taxon>Euteleostomi</taxon>
        <taxon>Mammalia</taxon>
        <taxon>Eutheria</taxon>
        <taxon>Laurasiatheria</taxon>
        <taxon>Artiodactyla</taxon>
        <taxon>Whippomorpha</taxon>
        <taxon>Cetacea</taxon>
        <taxon>Odontoceti</taxon>
        <taxon>Delphinidae</taxon>
        <taxon>Sousa</taxon>
    </lineage>
</organism>
<feature type="non-terminal residue" evidence="1">
    <location>
        <position position="1"/>
    </location>
</feature>
<sequence>QDLPETIPYLKICTIGHQVPDDDISFKYQCAVKGFLKEHKDNGELF</sequence>
<feature type="non-terminal residue" evidence="1">
    <location>
        <position position="46"/>
    </location>
</feature>
<proteinExistence type="predicted"/>
<reference evidence="1 2" key="1">
    <citation type="journal article" date="2018" name="Genomics">
        <title>Molecular footprints of inshore aquatic adaptation in Indo-Pacific humpback dolphin (Sousa chinensis).</title>
        <authorList>
            <person name="Ming Y."/>
            <person name="Jian J."/>
            <person name="Yu F."/>
            <person name="Yu X."/>
            <person name="Wang J."/>
            <person name="Liu W."/>
        </authorList>
    </citation>
    <scope>NUCLEOTIDE SEQUENCE [LARGE SCALE GENOMIC DNA]</scope>
    <source>
        <strain evidence="1">MY-2018</strain>
        <tissue evidence="1">Skin</tissue>
    </source>
</reference>
<protein>
    <submittedName>
        <fullName evidence="1">Uncharacterized protein</fullName>
    </submittedName>
</protein>
<dbReference type="EMBL" id="QWLN02004211">
    <property type="protein sequence ID" value="TEA39180.1"/>
    <property type="molecule type" value="Genomic_DNA"/>
</dbReference>
<gene>
    <name evidence="1" type="ORF">DBR06_SOUSAS7610002</name>
</gene>
<comment type="caution">
    <text evidence="1">The sequence shown here is derived from an EMBL/GenBank/DDBJ whole genome shotgun (WGS) entry which is preliminary data.</text>
</comment>
<evidence type="ECO:0000313" key="2">
    <source>
        <dbReference type="Proteomes" id="UP000295264"/>
    </source>
</evidence>
<dbReference type="Proteomes" id="UP000295264">
    <property type="component" value="Unassembled WGS sequence"/>
</dbReference>
<accession>A0A484GV17</accession>
<keyword evidence="2" id="KW-1185">Reference proteome</keyword>
<evidence type="ECO:0000313" key="1">
    <source>
        <dbReference type="EMBL" id="TEA39180.1"/>
    </source>
</evidence>
<dbReference type="AlphaFoldDB" id="A0A484GV17"/>